<dbReference type="PANTHER" id="PTHR46588">
    <property type="entry name" value="SERINE/THREONINE/TYROSINE-INTERACTING PROTEIN"/>
    <property type="match status" value="1"/>
</dbReference>
<evidence type="ECO:0000313" key="5">
    <source>
        <dbReference type="Ensembl" id="ENSCINP00000015450.3"/>
    </source>
</evidence>
<dbReference type="KEGG" id="cin:100177439"/>
<dbReference type="AlphaFoldDB" id="F6TVM0"/>
<dbReference type="InterPro" id="IPR000387">
    <property type="entry name" value="Tyr_Pase_dom"/>
</dbReference>
<dbReference type="Ensembl" id="ENSCINT00000015450.3">
    <property type="protein sequence ID" value="ENSCINP00000015450.3"/>
    <property type="gene ID" value="ENSCING00000007532.3"/>
</dbReference>
<dbReference type="FunCoup" id="F6TVM0">
    <property type="interactions" value="155"/>
</dbReference>
<dbReference type="PROSITE" id="PS50054">
    <property type="entry name" value="TYR_PHOSPHATASE_DUAL"/>
    <property type="match status" value="1"/>
</dbReference>
<dbReference type="SMART" id="SM00195">
    <property type="entry name" value="DSPc"/>
    <property type="match status" value="1"/>
</dbReference>
<dbReference type="GO" id="GO:0005654">
    <property type="term" value="C:nucleoplasm"/>
    <property type="evidence" value="ECO:0000318"/>
    <property type="project" value="GO_Central"/>
</dbReference>
<evidence type="ECO:0000313" key="6">
    <source>
        <dbReference type="Proteomes" id="UP000008144"/>
    </source>
</evidence>
<dbReference type="Proteomes" id="UP000008144">
    <property type="component" value="Unassembled WGS sequence"/>
</dbReference>
<reference evidence="6" key="1">
    <citation type="journal article" date="2002" name="Science">
        <title>The draft genome of Ciona intestinalis: insights into chordate and vertebrate origins.</title>
        <authorList>
            <person name="Dehal P."/>
            <person name="Satou Y."/>
            <person name="Campbell R.K."/>
            <person name="Chapman J."/>
            <person name="Degnan B."/>
            <person name="De Tomaso A."/>
            <person name="Davidson B."/>
            <person name="Di Gregorio A."/>
            <person name="Gelpke M."/>
            <person name="Goodstein D.M."/>
            <person name="Harafuji N."/>
            <person name="Hastings K.E."/>
            <person name="Ho I."/>
            <person name="Hotta K."/>
            <person name="Huang W."/>
            <person name="Kawashima T."/>
            <person name="Lemaire P."/>
            <person name="Martinez D."/>
            <person name="Meinertzhagen I.A."/>
            <person name="Necula S."/>
            <person name="Nonaka M."/>
            <person name="Putnam N."/>
            <person name="Rash S."/>
            <person name="Saiga H."/>
            <person name="Satake M."/>
            <person name="Terry A."/>
            <person name="Yamada L."/>
            <person name="Wang H.G."/>
            <person name="Awazu S."/>
            <person name="Azumi K."/>
            <person name="Boore J."/>
            <person name="Branno M."/>
            <person name="Chin-Bow S."/>
            <person name="DeSantis R."/>
            <person name="Doyle S."/>
            <person name="Francino P."/>
            <person name="Keys D.N."/>
            <person name="Haga S."/>
            <person name="Hayashi H."/>
            <person name="Hino K."/>
            <person name="Imai K.S."/>
            <person name="Inaba K."/>
            <person name="Kano S."/>
            <person name="Kobayashi K."/>
            <person name="Kobayashi M."/>
            <person name="Lee B.I."/>
            <person name="Makabe K.W."/>
            <person name="Manohar C."/>
            <person name="Matassi G."/>
            <person name="Medina M."/>
            <person name="Mochizuki Y."/>
            <person name="Mount S."/>
            <person name="Morishita T."/>
            <person name="Miura S."/>
            <person name="Nakayama A."/>
            <person name="Nishizaka S."/>
            <person name="Nomoto H."/>
            <person name="Ohta F."/>
            <person name="Oishi K."/>
            <person name="Rigoutsos I."/>
            <person name="Sano M."/>
            <person name="Sasaki A."/>
            <person name="Sasakura Y."/>
            <person name="Shoguchi E."/>
            <person name="Shin-i T."/>
            <person name="Spagnuolo A."/>
            <person name="Stainier D."/>
            <person name="Suzuki M.M."/>
            <person name="Tassy O."/>
            <person name="Takatori N."/>
            <person name="Tokuoka M."/>
            <person name="Yagi K."/>
            <person name="Yoshizaki F."/>
            <person name="Wada S."/>
            <person name="Zhang C."/>
            <person name="Hyatt P.D."/>
            <person name="Larimer F."/>
            <person name="Detter C."/>
            <person name="Doggett N."/>
            <person name="Glavina T."/>
            <person name="Hawkins T."/>
            <person name="Richardson P."/>
            <person name="Lucas S."/>
            <person name="Kohara Y."/>
            <person name="Levine M."/>
            <person name="Satoh N."/>
            <person name="Rokhsar D.S."/>
        </authorList>
    </citation>
    <scope>NUCLEOTIDE SEQUENCE [LARGE SCALE GENOMIC DNA]</scope>
</reference>
<dbReference type="GO" id="GO:0005737">
    <property type="term" value="C:cytoplasm"/>
    <property type="evidence" value="ECO:0000318"/>
    <property type="project" value="GO_Central"/>
</dbReference>
<dbReference type="GO" id="GO:0062026">
    <property type="term" value="P:negative regulation of SCF-dependent proteasomal ubiquitin-dependent catabolic process"/>
    <property type="evidence" value="ECO:0000318"/>
    <property type="project" value="GO_Central"/>
</dbReference>
<evidence type="ECO:0000256" key="2">
    <source>
        <dbReference type="SAM" id="MobiDB-lite"/>
    </source>
</evidence>
<organism evidence="5 6">
    <name type="scientific">Ciona intestinalis</name>
    <name type="common">Transparent sea squirt</name>
    <name type="synonym">Ascidia intestinalis</name>
    <dbReference type="NCBI Taxonomy" id="7719"/>
    <lineage>
        <taxon>Eukaryota</taxon>
        <taxon>Metazoa</taxon>
        <taxon>Chordata</taxon>
        <taxon>Tunicata</taxon>
        <taxon>Ascidiacea</taxon>
        <taxon>Phlebobranchia</taxon>
        <taxon>Cionidae</taxon>
        <taxon>Ciona</taxon>
    </lineage>
</organism>
<dbReference type="OrthoDB" id="426001at2759"/>
<reference evidence="5" key="2">
    <citation type="submission" date="2025-08" db="UniProtKB">
        <authorList>
            <consortium name="Ensembl"/>
        </authorList>
    </citation>
    <scope>IDENTIFICATION</scope>
</reference>
<dbReference type="GO" id="GO:0070372">
    <property type="term" value="P:regulation of ERK1 and ERK2 cascade"/>
    <property type="evidence" value="ECO:0000318"/>
    <property type="project" value="GO_Central"/>
</dbReference>
<dbReference type="STRING" id="7719.ENSCINP00000015450"/>
<gene>
    <name evidence="5" type="primary">LOC100177439</name>
</gene>
<accession>F6TVM0</accession>
<dbReference type="InParanoid" id="F6TVM0"/>
<dbReference type="Gene3D" id="3.90.190.10">
    <property type="entry name" value="Protein tyrosine phosphatase superfamily"/>
    <property type="match status" value="1"/>
</dbReference>
<dbReference type="PANTHER" id="PTHR46588:SF1">
    <property type="entry name" value="SERINE_THREONINE_TYROSINE-INTERACTING PROTEIN"/>
    <property type="match status" value="1"/>
</dbReference>
<dbReference type="Pfam" id="PF00782">
    <property type="entry name" value="DSPc"/>
    <property type="match status" value="1"/>
</dbReference>
<dbReference type="CDD" id="cd14522">
    <property type="entry name" value="DSP_STYX"/>
    <property type="match status" value="1"/>
</dbReference>
<dbReference type="InterPro" id="IPR020422">
    <property type="entry name" value="TYR_PHOSPHATASE_DUAL_dom"/>
</dbReference>
<feature type="compositionally biased region" description="Polar residues" evidence="2">
    <location>
        <begin position="1"/>
        <end position="19"/>
    </location>
</feature>
<evidence type="ECO:0000259" key="4">
    <source>
        <dbReference type="PROSITE" id="PS50056"/>
    </source>
</evidence>
<comment type="similarity">
    <text evidence="1">Belongs to the protein-tyrosine phosphatase family. Non-receptor class subfamily.</text>
</comment>
<name>F6TVM0_CIOIN</name>
<dbReference type="InterPro" id="IPR000340">
    <property type="entry name" value="Dual-sp_phosphatase_cat-dom"/>
</dbReference>
<dbReference type="OMA" id="EWRYEMR"/>
<reference evidence="5" key="3">
    <citation type="submission" date="2025-09" db="UniProtKB">
        <authorList>
            <consortium name="Ensembl"/>
        </authorList>
    </citation>
    <scope>IDENTIFICATION</scope>
</reference>
<dbReference type="InterPro" id="IPR052449">
    <property type="entry name" value="STYX-Interacting_Phosphatase"/>
</dbReference>
<dbReference type="GeneTree" id="ENSGT00940000154859"/>
<evidence type="ECO:0000259" key="3">
    <source>
        <dbReference type="PROSITE" id="PS50054"/>
    </source>
</evidence>
<dbReference type="GeneID" id="100177439"/>
<dbReference type="HOGENOM" id="CLU_027074_7_0_1"/>
<dbReference type="SUPFAM" id="SSF52799">
    <property type="entry name" value="(Phosphotyrosine protein) phosphatases II"/>
    <property type="match status" value="1"/>
</dbReference>
<proteinExistence type="inferred from homology"/>
<dbReference type="PROSITE" id="PS50056">
    <property type="entry name" value="TYR_PHOSPHATASE_2"/>
    <property type="match status" value="1"/>
</dbReference>
<dbReference type="FunFam" id="3.90.190.10:FF:000036">
    <property type="entry name" value="Serine/threonine/tyrosine-interacting protein a"/>
    <property type="match status" value="1"/>
</dbReference>
<dbReference type="InterPro" id="IPR029021">
    <property type="entry name" value="Prot-tyrosine_phosphatase-like"/>
</dbReference>
<evidence type="ECO:0000256" key="1">
    <source>
        <dbReference type="ARBA" id="ARBA00009649"/>
    </source>
</evidence>
<keyword evidence="6" id="KW-1185">Reference proteome</keyword>
<sequence length="218" mass="24780">MLISELSSSSDDPNASNQAKAILSGEKTEWTYKQRRDMQLIVPGLYLGPLQAATKANFENLLQHKISHIVCVRENKEKRFVRPNFPQNFKYLTVEVEDKPYENIMSHFGVVNSFLNDAIDNGGVALVHGNAGISRSATLVIAYVMQKFELTSHDAFICVRDRRFCINPNVGFRHQLKEYEPIYLAERDFQDRPSSESEDCGVKRKLTEDGMDATTIMT</sequence>
<protein>
    <submittedName>
        <fullName evidence="5">Serine/threonine/tyrosine-interacting protein-like</fullName>
    </submittedName>
</protein>
<dbReference type="RefSeq" id="XP_026693732.1">
    <property type="nucleotide sequence ID" value="XM_026837931.1"/>
</dbReference>
<feature type="domain" description="Tyrosine specific protein phosphatases" evidence="4">
    <location>
        <begin position="105"/>
        <end position="163"/>
    </location>
</feature>
<feature type="region of interest" description="Disordered" evidence="2">
    <location>
        <begin position="1"/>
        <end position="20"/>
    </location>
</feature>
<feature type="domain" description="Tyrosine-protein phosphatase" evidence="3">
    <location>
        <begin position="37"/>
        <end position="185"/>
    </location>
</feature>